<keyword evidence="2" id="KW-1185">Reference proteome</keyword>
<accession>A0A6A4GZK6</accession>
<protein>
    <submittedName>
        <fullName evidence="1">Uncharacterized protein</fullName>
    </submittedName>
</protein>
<dbReference type="OrthoDB" id="3267074at2759"/>
<dbReference type="Proteomes" id="UP000799118">
    <property type="component" value="Unassembled WGS sequence"/>
</dbReference>
<name>A0A6A4GZK6_9AGAR</name>
<dbReference type="AlphaFoldDB" id="A0A6A4GZK6"/>
<evidence type="ECO:0000313" key="1">
    <source>
        <dbReference type="EMBL" id="KAE9390544.1"/>
    </source>
</evidence>
<proteinExistence type="predicted"/>
<organism evidence="1 2">
    <name type="scientific">Gymnopus androsaceus JB14</name>
    <dbReference type="NCBI Taxonomy" id="1447944"/>
    <lineage>
        <taxon>Eukaryota</taxon>
        <taxon>Fungi</taxon>
        <taxon>Dikarya</taxon>
        <taxon>Basidiomycota</taxon>
        <taxon>Agaricomycotina</taxon>
        <taxon>Agaricomycetes</taxon>
        <taxon>Agaricomycetidae</taxon>
        <taxon>Agaricales</taxon>
        <taxon>Marasmiineae</taxon>
        <taxon>Omphalotaceae</taxon>
        <taxon>Gymnopus</taxon>
    </lineage>
</organism>
<evidence type="ECO:0000313" key="2">
    <source>
        <dbReference type="Proteomes" id="UP000799118"/>
    </source>
</evidence>
<gene>
    <name evidence="1" type="ORF">BT96DRAFT_833303</name>
</gene>
<dbReference type="EMBL" id="ML769654">
    <property type="protein sequence ID" value="KAE9390544.1"/>
    <property type="molecule type" value="Genomic_DNA"/>
</dbReference>
<reference evidence="1" key="1">
    <citation type="journal article" date="2019" name="Environ. Microbiol.">
        <title>Fungal ecological strategies reflected in gene transcription - a case study of two litter decomposers.</title>
        <authorList>
            <person name="Barbi F."/>
            <person name="Kohler A."/>
            <person name="Barry K."/>
            <person name="Baskaran P."/>
            <person name="Daum C."/>
            <person name="Fauchery L."/>
            <person name="Ihrmark K."/>
            <person name="Kuo A."/>
            <person name="LaButti K."/>
            <person name="Lipzen A."/>
            <person name="Morin E."/>
            <person name="Grigoriev I.V."/>
            <person name="Henrissat B."/>
            <person name="Lindahl B."/>
            <person name="Martin F."/>
        </authorList>
    </citation>
    <scope>NUCLEOTIDE SEQUENCE</scope>
    <source>
        <strain evidence="1">JB14</strain>
    </source>
</reference>
<sequence>MFWESPRFSRFQKVAKGDATATARKFRKLTKGLRKPHTSILVHLCTGHCYLYSHLNCIGKIDTPLYPACKQEPEMVHHYLIQCPAHCGARARLRAEVGSKNMFPEKLLNDRGRLKALFQYINNTGRFINTFGVLPEMETEEEEEE</sequence>